<sequence length="190" mass="21116">MVRGGVYEQFRGALLGLLWGIAKENPQFAQALPHQWLAPNQGEWPAQLPQLLASWDQPLIAVPGELQEIQALLHEYLKAAWAPEPLPVPPERGEMIRYALAIAPWDLELAHEIVIQQQPSAGLLLSCLFGAYWGALALPLSAWEHWTPTVAEVLRNVMAQWTGGIGTEIAVAPKAALKNWRRRCTRNIAL</sequence>
<dbReference type="Proteomes" id="UP000261812">
    <property type="component" value="Chromosome"/>
</dbReference>
<dbReference type="KEGG" id="tsq:D3A95_03560"/>
<proteinExistence type="predicted"/>
<name>A0A3B7MA70_9CYAN</name>
<accession>A0A3B7MA70</accession>
<dbReference type="EMBL" id="CP032152">
    <property type="protein sequence ID" value="AXY67539.1"/>
    <property type="molecule type" value="Genomic_DNA"/>
</dbReference>
<evidence type="ECO:0000313" key="1">
    <source>
        <dbReference type="EMBL" id="AXY67539.1"/>
    </source>
</evidence>
<organism evidence="1 2">
    <name type="scientific">Thermosynechococcus sichuanensis E542</name>
    <dbReference type="NCBI Taxonomy" id="2016101"/>
    <lineage>
        <taxon>Bacteria</taxon>
        <taxon>Bacillati</taxon>
        <taxon>Cyanobacteriota</taxon>
        <taxon>Cyanophyceae</taxon>
        <taxon>Acaryochloridales</taxon>
        <taxon>Thermosynechococcaceae</taxon>
        <taxon>Thermosynechococcus</taxon>
        <taxon>Thermosynechococcus sichuanensis</taxon>
    </lineage>
</organism>
<dbReference type="RefSeq" id="WP_181496278.1">
    <property type="nucleotide sequence ID" value="NZ_CP032152.1"/>
</dbReference>
<reference evidence="2" key="1">
    <citation type="submission" date="2018-09" db="EMBL/GenBank/DDBJ databases">
        <title>Complete genome sequence of thermophilic cyanobacteria strain Thermosynechococcus elongatus PKUAC-SCTE542.</title>
        <authorList>
            <person name="Liang Y."/>
            <person name="Tang J."/>
            <person name="Daroch M."/>
        </authorList>
    </citation>
    <scope>NUCLEOTIDE SEQUENCE [LARGE SCALE GENOMIC DNA]</scope>
    <source>
        <strain evidence="2">E542</strain>
    </source>
</reference>
<evidence type="ECO:0000313" key="2">
    <source>
        <dbReference type="Proteomes" id="UP000261812"/>
    </source>
</evidence>
<keyword evidence="2" id="KW-1185">Reference proteome</keyword>
<protein>
    <submittedName>
        <fullName evidence="1">Uncharacterized protein</fullName>
    </submittedName>
</protein>
<gene>
    <name evidence="1" type="ORF">D3A95_03560</name>
</gene>
<dbReference type="AlphaFoldDB" id="A0A3B7MA70"/>